<dbReference type="InterPro" id="IPR003593">
    <property type="entry name" value="AAA+_ATPase"/>
</dbReference>
<dbReference type="Gene3D" id="3.40.50.300">
    <property type="entry name" value="P-loop containing nucleotide triphosphate hydrolases"/>
    <property type="match status" value="1"/>
</dbReference>
<dbReference type="KEGG" id="dax:FDQ92_07690"/>
<evidence type="ECO:0000313" key="15">
    <source>
        <dbReference type="Proteomes" id="UP000298602"/>
    </source>
</evidence>
<dbReference type="RefSeq" id="WP_137424034.1">
    <property type="nucleotide sequence ID" value="NZ_CP040098.1"/>
</dbReference>
<dbReference type="InterPro" id="IPR045085">
    <property type="entry name" value="HLD_clamp_pol_III_gamma_tau"/>
</dbReference>
<evidence type="ECO:0000256" key="3">
    <source>
        <dbReference type="ARBA" id="ARBA00022695"/>
    </source>
</evidence>
<dbReference type="GO" id="GO:0003677">
    <property type="term" value="F:DNA binding"/>
    <property type="evidence" value="ECO:0007669"/>
    <property type="project" value="InterPro"/>
</dbReference>
<evidence type="ECO:0000256" key="12">
    <source>
        <dbReference type="SAM" id="MobiDB-lite"/>
    </source>
</evidence>
<dbReference type="GO" id="GO:0006261">
    <property type="term" value="P:DNA-templated DNA replication"/>
    <property type="evidence" value="ECO:0007669"/>
    <property type="project" value="TreeGrafter"/>
</dbReference>
<evidence type="ECO:0000256" key="10">
    <source>
        <dbReference type="ARBA" id="ARBA00049244"/>
    </source>
</evidence>
<comment type="catalytic activity">
    <reaction evidence="10 11">
        <text>DNA(n) + a 2'-deoxyribonucleoside 5'-triphosphate = DNA(n+1) + diphosphate</text>
        <dbReference type="Rhea" id="RHEA:22508"/>
        <dbReference type="Rhea" id="RHEA-COMP:17339"/>
        <dbReference type="Rhea" id="RHEA-COMP:17340"/>
        <dbReference type="ChEBI" id="CHEBI:33019"/>
        <dbReference type="ChEBI" id="CHEBI:61560"/>
        <dbReference type="ChEBI" id="CHEBI:173112"/>
        <dbReference type="EC" id="2.7.7.7"/>
    </reaction>
</comment>
<evidence type="ECO:0000259" key="13">
    <source>
        <dbReference type="SMART" id="SM00382"/>
    </source>
</evidence>
<dbReference type="NCBIfam" id="TIGR02397">
    <property type="entry name" value="dnaX_nterm"/>
    <property type="match status" value="1"/>
</dbReference>
<dbReference type="EMBL" id="CP040098">
    <property type="protein sequence ID" value="QCQ22065.1"/>
    <property type="molecule type" value="Genomic_DNA"/>
</dbReference>
<dbReference type="AlphaFoldDB" id="A0A4P8L4U0"/>
<dbReference type="SUPFAM" id="SSF52540">
    <property type="entry name" value="P-loop containing nucleoside triphosphate hydrolases"/>
    <property type="match status" value="1"/>
</dbReference>
<keyword evidence="4 11" id="KW-0235">DNA replication</keyword>
<keyword evidence="6 11" id="KW-0547">Nucleotide-binding</keyword>
<name>A0A4P8L4U0_9BACT</name>
<evidence type="ECO:0000256" key="6">
    <source>
        <dbReference type="ARBA" id="ARBA00022741"/>
    </source>
</evidence>
<reference evidence="14 15" key="2">
    <citation type="submission" date="2019-05" db="EMBL/GenBank/DDBJ databases">
        <authorList>
            <person name="Suflita J.M."/>
            <person name="Marks C.R."/>
        </authorList>
    </citation>
    <scope>NUCLEOTIDE SEQUENCE [LARGE SCALE GENOMIC DNA]</scope>
    <source>
        <strain evidence="14 15">ALDC</strain>
    </source>
</reference>
<dbReference type="Gene3D" id="1.20.272.10">
    <property type="match status" value="1"/>
</dbReference>
<evidence type="ECO:0000256" key="8">
    <source>
        <dbReference type="ARBA" id="ARBA00022840"/>
    </source>
</evidence>
<dbReference type="GO" id="GO:0003887">
    <property type="term" value="F:DNA-directed DNA polymerase activity"/>
    <property type="evidence" value="ECO:0007669"/>
    <property type="project" value="UniProtKB-KW"/>
</dbReference>
<feature type="domain" description="AAA+ ATPase" evidence="13">
    <location>
        <begin position="37"/>
        <end position="179"/>
    </location>
</feature>
<dbReference type="InterPro" id="IPR012763">
    <property type="entry name" value="DNA_pol_III_sug/sutau_N"/>
</dbReference>
<dbReference type="PRINTS" id="PR00300">
    <property type="entry name" value="CLPPROTEASEA"/>
</dbReference>
<organism evidence="14 15">
    <name type="scientific">Desulfoglaeba alkanexedens ALDC</name>
    <dbReference type="NCBI Taxonomy" id="980445"/>
    <lineage>
        <taxon>Bacteria</taxon>
        <taxon>Pseudomonadati</taxon>
        <taxon>Thermodesulfobacteriota</taxon>
        <taxon>Syntrophobacteria</taxon>
        <taxon>Syntrophobacterales</taxon>
        <taxon>Syntrophobacteraceae</taxon>
        <taxon>Desulfoglaeba</taxon>
    </lineage>
</organism>
<gene>
    <name evidence="11 14" type="primary">dnaX</name>
    <name evidence="14" type="ORF">FDQ92_07690</name>
</gene>
<keyword evidence="3 11" id="KW-0548">Nucleotidyltransferase</keyword>
<evidence type="ECO:0000256" key="4">
    <source>
        <dbReference type="ARBA" id="ARBA00022705"/>
    </source>
</evidence>
<comment type="function">
    <text evidence="11">DNA polymerase III is a complex, multichain enzyme responsible for most of the replicative synthesis in bacteria. This DNA polymerase also exhibits 3' to 5' exonuclease activity.</text>
</comment>
<sequence length="593" mass="65992">MSYLVLARKWRPQTLDEVVGQPHVTRTLENAILSQRIAHAYLFTGARGVGKTSVARILAKALNCEEGPSPRPCNRCSNCREITRGNAVDVLEIDGASNRGIDSIRELRETVRYRPAKSAYKVYIIDEVHMLTAEAFNALLKTLEEPPRHVLFVLATTEPHKIPATILSRCQRFDFRRIPAKLVTDQLKRIVDAEGASFSDSILYAIAREAEGSMRDAQSLLEQLLAFRGEGMNDEEILDILGVVDRRSVYRVGKAVLDGDTAACLQVVEDLYRRGVDSKRFCQQLAEYFRGLLFLSLDEGGGRGWLDVPEEERAVLKEESQRTTSEQLYLYFQVMLQGEEDIRRSTLPRIALEMLLLRMTQLPRLESLEKLLEKLERLEGAPPGSDRCREDTARAEASPPARPRPSAPAPASPSFEPEEEAPWGLQPPLPEGVAGSAPPGESLEEAAPPPFPASPSGKAGPVRDPVEDWAGFLKWLAERHAVLAAKLDESKVRRAGGDAQRLVIDVLEVYEDSLKGPETRNLLSRLAGEYFGRDVSWDVRSQPAVMKNGAVSKGREARDHPRRLVLENPGVQQALEILGGELVEIRPRRPEGK</sequence>
<feature type="compositionally biased region" description="Pro residues" evidence="12">
    <location>
        <begin position="400"/>
        <end position="411"/>
    </location>
</feature>
<dbReference type="InterPro" id="IPR001270">
    <property type="entry name" value="ClpA/B"/>
</dbReference>
<dbReference type="Gene3D" id="1.10.8.60">
    <property type="match status" value="1"/>
</dbReference>
<evidence type="ECO:0000256" key="7">
    <source>
        <dbReference type="ARBA" id="ARBA00022833"/>
    </source>
</evidence>
<dbReference type="CDD" id="cd00009">
    <property type="entry name" value="AAA"/>
    <property type="match status" value="1"/>
</dbReference>
<comment type="similarity">
    <text evidence="1 11">Belongs to the DnaX/STICHEL family.</text>
</comment>
<dbReference type="InterPro" id="IPR050238">
    <property type="entry name" value="DNA_Rep/Repair_Clamp_Loader"/>
</dbReference>
<evidence type="ECO:0000313" key="14">
    <source>
        <dbReference type="EMBL" id="QCQ22065.1"/>
    </source>
</evidence>
<dbReference type="Pfam" id="PF12169">
    <property type="entry name" value="DNA_pol3_gamma3"/>
    <property type="match status" value="1"/>
</dbReference>
<dbReference type="GO" id="GO:0009360">
    <property type="term" value="C:DNA polymerase III complex"/>
    <property type="evidence" value="ECO:0007669"/>
    <property type="project" value="InterPro"/>
</dbReference>
<dbReference type="NCBIfam" id="NF004046">
    <property type="entry name" value="PRK05563.1"/>
    <property type="match status" value="1"/>
</dbReference>
<dbReference type="CDD" id="cd18137">
    <property type="entry name" value="HLD_clamp_pol_III_gamma_tau"/>
    <property type="match status" value="1"/>
</dbReference>
<evidence type="ECO:0000256" key="1">
    <source>
        <dbReference type="ARBA" id="ARBA00006360"/>
    </source>
</evidence>
<dbReference type="Pfam" id="PF22608">
    <property type="entry name" value="DNAX_ATPase_lid"/>
    <property type="match status" value="1"/>
</dbReference>
<evidence type="ECO:0000256" key="2">
    <source>
        <dbReference type="ARBA" id="ARBA00022679"/>
    </source>
</evidence>
<dbReference type="EC" id="2.7.7.7" evidence="11"/>
<keyword evidence="9 11" id="KW-0239">DNA-directed DNA polymerase</keyword>
<reference evidence="14 15" key="1">
    <citation type="submission" date="2019-05" db="EMBL/GenBank/DDBJ databases">
        <title>The Complete Genome Sequence of the n-alkane-degrading Desulfoglaeba alkanexedens ALDC reveals multiple alkylsuccinate synthase gene clusters.</title>
        <authorList>
            <person name="Callaghan A.V."/>
            <person name="Davidova I.A."/>
            <person name="Duncan K.E."/>
            <person name="Morris B."/>
            <person name="McInerney M.J."/>
        </authorList>
    </citation>
    <scope>NUCLEOTIDE SEQUENCE [LARGE SCALE GENOMIC DNA]</scope>
    <source>
        <strain evidence="14 15">ALDC</strain>
    </source>
</reference>
<dbReference type="PANTHER" id="PTHR11669">
    <property type="entry name" value="REPLICATION FACTOR C / DNA POLYMERASE III GAMMA-TAU SUBUNIT"/>
    <property type="match status" value="1"/>
</dbReference>
<comment type="subunit">
    <text evidence="11">DNA polymerase III contains a core (composed of alpha, epsilon and theta chains) that associates with a tau subunit. This core dimerizes to form the POLIII' complex. PolIII' associates with the gamma complex (composed of gamma, delta, delta', psi and chi chains) and with the beta chain to form the complete DNA polymerase III complex.</text>
</comment>
<dbReference type="PANTHER" id="PTHR11669:SF0">
    <property type="entry name" value="PROTEIN STICHEL-LIKE 2"/>
    <property type="match status" value="1"/>
</dbReference>
<dbReference type="Pfam" id="PF13177">
    <property type="entry name" value="DNA_pol3_delta2"/>
    <property type="match status" value="1"/>
</dbReference>
<keyword evidence="8 11" id="KW-0067">ATP-binding</keyword>
<dbReference type="Proteomes" id="UP000298602">
    <property type="component" value="Chromosome"/>
</dbReference>
<feature type="region of interest" description="Disordered" evidence="12">
    <location>
        <begin position="379"/>
        <end position="462"/>
    </location>
</feature>
<dbReference type="SMART" id="SM00382">
    <property type="entry name" value="AAA"/>
    <property type="match status" value="1"/>
</dbReference>
<dbReference type="InterPro" id="IPR008921">
    <property type="entry name" value="DNA_pol3_clamp-load_cplx_C"/>
</dbReference>
<dbReference type="GO" id="GO:0005524">
    <property type="term" value="F:ATP binding"/>
    <property type="evidence" value="ECO:0007669"/>
    <property type="project" value="UniProtKB-KW"/>
</dbReference>
<keyword evidence="5" id="KW-0479">Metal-binding</keyword>
<dbReference type="InterPro" id="IPR022754">
    <property type="entry name" value="DNA_pol_III_gamma-3"/>
</dbReference>
<keyword evidence="7" id="KW-0862">Zinc</keyword>
<evidence type="ECO:0000256" key="11">
    <source>
        <dbReference type="RuleBase" id="RU364063"/>
    </source>
</evidence>
<dbReference type="InterPro" id="IPR027417">
    <property type="entry name" value="P-loop_NTPase"/>
</dbReference>
<protein>
    <recommendedName>
        <fullName evidence="11">DNA polymerase III subunit gamma/tau</fullName>
        <ecNumber evidence="11">2.7.7.7</ecNumber>
    </recommendedName>
</protein>
<proteinExistence type="inferred from homology"/>
<dbReference type="OrthoDB" id="9810148at2"/>
<dbReference type="SUPFAM" id="SSF48019">
    <property type="entry name" value="post-AAA+ oligomerization domain-like"/>
    <property type="match status" value="1"/>
</dbReference>
<evidence type="ECO:0000256" key="5">
    <source>
        <dbReference type="ARBA" id="ARBA00022723"/>
    </source>
</evidence>
<dbReference type="FunFam" id="3.40.50.300:FF:000014">
    <property type="entry name" value="DNA polymerase III subunit gamma/tau"/>
    <property type="match status" value="1"/>
</dbReference>
<keyword evidence="2 11" id="KW-0808">Transferase</keyword>
<accession>A0A4P8L4U0</accession>
<dbReference type="GO" id="GO:0046872">
    <property type="term" value="F:metal ion binding"/>
    <property type="evidence" value="ECO:0007669"/>
    <property type="project" value="UniProtKB-KW"/>
</dbReference>
<keyword evidence="15" id="KW-1185">Reference proteome</keyword>
<evidence type="ECO:0000256" key="9">
    <source>
        <dbReference type="ARBA" id="ARBA00022932"/>
    </source>
</evidence>